<dbReference type="RefSeq" id="WP_153421507.1">
    <property type="nucleotide sequence ID" value="NZ_WFLM01000005.1"/>
</dbReference>
<evidence type="ECO:0000313" key="2">
    <source>
        <dbReference type="EMBL" id="KAB8037090.1"/>
    </source>
</evidence>
<comment type="similarity">
    <text evidence="1">Belongs to the UPF0102 family.</text>
</comment>
<name>A0A6N6VS08_9BACT</name>
<evidence type="ECO:0000313" key="3">
    <source>
        <dbReference type="Proteomes" id="UP000437748"/>
    </source>
</evidence>
<organism evidence="2 3">
    <name type="scientific">Silvanigrella paludirubra</name>
    <dbReference type="NCBI Taxonomy" id="2499159"/>
    <lineage>
        <taxon>Bacteria</taxon>
        <taxon>Pseudomonadati</taxon>
        <taxon>Bdellovibrionota</taxon>
        <taxon>Oligoflexia</taxon>
        <taxon>Silvanigrellales</taxon>
        <taxon>Silvanigrellaceae</taxon>
        <taxon>Silvanigrella</taxon>
    </lineage>
</organism>
<sequence length="165" mass="19684">MTKDHKKELGKWGEDQLDKWMIEQEWHPIEKNLRIHGGEIDRIYILKKHTDEKLFCIAEVKTNIIYNKSNLNLLLSEVGIKKYIKTRQMKNLYKIGENYLSKGFSKIFLRLFIILKTTKKIDTSLFEGKFSPFKLCFKSNHYFIISLEPEFTKIQARKSLLQIKI</sequence>
<dbReference type="AlphaFoldDB" id="A0A6N6VS08"/>
<dbReference type="OrthoDB" id="5295336at2"/>
<dbReference type="GO" id="GO:0003676">
    <property type="term" value="F:nucleic acid binding"/>
    <property type="evidence" value="ECO:0007669"/>
    <property type="project" value="InterPro"/>
</dbReference>
<evidence type="ECO:0000256" key="1">
    <source>
        <dbReference type="ARBA" id="ARBA00006738"/>
    </source>
</evidence>
<dbReference type="InterPro" id="IPR011856">
    <property type="entry name" value="tRNA_endonuc-like_dom_sf"/>
</dbReference>
<dbReference type="EMBL" id="WFLM01000005">
    <property type="protein sequence ID" value="KAB8037090.1"/>
    <property type="molecule type" value="Genomic_DNA"/>
</dbReference>
<proteinExistence type="inferred from homology"/>
<comment type="caution">
    <text evidence="2">The sequence shown here is derived from an EMBL/GenBank/DDBJ whole genome shotgun (WGS) entry which is preliminary data.</text>
</comment>
<gene>
    <name evidence="2" type="ORF">GCL60_14770</name>
</gene>
<dbReference type="Gene3D" id="3.40.1350.10">
    <property type="match status" value="1"/>
</dbReference>
<dbReference type="InterPro" id="IPR003509">
    <property type="entry name" value="UPF0102_YraN-like"/>
</dbReference>
<accession>A0A6N6VS08</accession>
<dbReference type="Proteomes" id="UP000437748">
    <property type="component" value="Unassembled WGS sequence"/>
</dbReference>
<protein>
    <submittedName>
        <fullName evidence="2">Uncharacterized protein</fullName>
    </submittedName>
</protein>
<keyword evidence="3" id="KW-1185">Reference proteome</keyword>
<reference evidence="2 3" key="1">
    <citation type="submission" date="2019-10" db="EMBL/GenBank/DDBJ databases">
        <title>New species of Slilvanegrellaceae.</title>
        <authorList>
            <person name="Pitt A."/>
            <person name="Hahn M.W."/>
        </authorList>
    </citation>
    <scope>NUCLEOTIDE SEQUENCE [LARGE SCALE GENOMIC DNA]</scope>
    <source>
        <strain evidence="2 3">SP-Ram-0.45-NSY-1</strain>
    </source>
</reference>
<dbReference type="Pfam" id="PF02021">
    <property type="entry name" value="UPF0102"/>
    <property type="match status" value="1"/>
</dbReference>